<dbReference type="Pfam" id="PF07773">
    <property type="entry name" value="TCTN_DUF1619"/>
    <property type="match status" value="2"/>
</dbReference>
<evidence type="ECO:0000313" key="4">
    <source>
        <dbReference type="Proteomes" id="UP000694549"/>
    </source>
</evidence>
<accession>A0A8B9V347</accession>
<reference evidence="3" key="2">
    <citation type="submission" date="2025-09" db="UniProtKB">
        <authorList>
            <consortium name="Ensembl"/>
        </authorList>
    </citation>
    <scope>IDENTIFICATION</scope>
</reference>
<feature type="domain" description="Tectonic-1-3" evidence="2">
    <location>
        <begin position="22"/>
        <end position="107"/>
    </location>
</feature>
<dbReference type="GO" id="GO:0060271">
    <property type="term" value="P:cilium assembly"/>
    <property type="evidence" value="ECO:0007669"/>
    <property type="project" value="TreeGrafter"/>
</dbReference>
<dbReference type="GO" id="GO:0036038">
    <property type="term" value="C:MKS complex"/>
    <property type="evidence" value="ECO:0007669"/>
    <property type="project" value="TreeGrafter"/>
</dbReference>
<dbReference type="PANTHER" id="PTHR14611:SF1">
    <property type="entry name" value="TECTONIC-1"/>
    <property type="match status" value="1"/>
</dbReference>
<protein>
    <recommendedName>
        <fullName evidence="2">Tectonic-1-3 domain-containing protein</fullName>
    </recommendedName>
</protein>
<dbReference type="Proteomes" id="UP000694549">
    <property type="component" value="Unplaced"/>
</dbReference>
<dbReference type="GO" id="GO:1904491">
    <property type="term" value="P:protein localization to ciliary transition zone"/>
    <property type="evidence" value="ECO:0007669"/>
    <property type="project" value="TreeGrafter"/>
</dbReference>
<proteinExistence type="predicted"/>
<dbReference type="InterPro" id="IPR040354">
    <property type="entry name" value="TCTN1-3"/>
</dbReference>
<dbReference type="PANTHER" id="PTHR14611">
    <property type="entry name" value="TECTONIC FAMILY MEMBER"/>
    <property type="match status" value="1"/>
</dbReference>
<evidence type="ECO:0000256" key="1">
    <source>
        <dbReference type="ARBA" id="ARBA00011495"/>
    </source>
</evidence>
<dbReference type="AlphaFoldDB" id="A0A8B9V347"/>
<comment type="subunit">
    <text evidence="1">Part of the tectonic-like complex (also named B9 complex).</text>
</comment>
<keyword evidence="4" id="KW-1185">Reference proteome</keyword>
<feature type="domain" description="Tectonic-1-3" evidence="2">
    <location>
        <begin position="116"/>
        <end position="293"/>
    </location>
</feature>
<dbReference type="InterPro" id="IPR011677">
    <property type="entry name" value="TCTN1-3_dom"/>
</dbReference>
<organism evidence="3 4">
    <name type="scientific">Anas zonorhyncha</name>
    <name type="common">Eastern spot-billed duck</name>
    <dbReference type="NCBI Taxonomy" id="75864"/>
    <lineage>
        <taxon>Eukaryota</taxon>
        <taxon>Metazoa</taxon>
        <taxon>Chordata</taxon>
        <taxon>Craniata</taxon>
        <taxon>Vertebrata</taxon>
        <taxon>Euteleostomi</taxon>
        <taxon>Archelosauria</taxon>
        <taxon>Archosauria</taxon>
        <taxon>Dinosauria</taxon>
        <taxon>Saurischia</taxon>
        <taxon>Theropoda</taxon>
        <taxon>Coelurosauria</taxon>
        <taxon>Aves</taxon>
        <taxon>Neognathae</taxon>
        <taxon>Galloanserae</taxon>
        <taxon>Anseriformes</taxon>
        <taxon>Anatidae</taxon>
        <taxon>Anatinae</taxon>
        <taxon>Anas</taxon>
    </lineage>
</organism>
<name>A0A8B9V347_9AVES</name>
<reference evidence="3" key="1">
    <citation type="submission" date="2025-08" db="UniProtKB">
        <authorList>
            <consortium name="Ensembl"/>
        </authorList>
    </citation>
    <scope>IDENTIFICATION</scope>
</reference>
<evidence type="ECO:0000259" key="2">
    <source>
        <dbReference type="Pfam" id="PF07773"/>
    </source>
</evidence>
<dbReference type="Ensembl" id="ENSAZOT00000019639.1">
    <property type="protein sequence ID" value="ENSAZOP00000018278.1"/>
    <property type="gene ID" value="ENSAZOG00000011821.1"/>
</dbReference>
<evidence type="ECO:0000313" key="3">
    <source>
        <dbReference type="Ensembl" id="ENSAZOP00000018278.1"/>
    </source>
</evidence>
<sequence>MIQKKTKIIKHNTQKLHGFVFQVNITVQSVVIQSLNGMRTLLNSKDVLRHPMILDEMCMNVVLGVSYHITYTDAGEIIEAAASFVLGAINKEALSVQQSFEISFTQVNTKPVPLSGNPGYVAGLPVRAGFKPQKSGIIQSTNTYGQLTILQSTSNQDCLAAQGGRTPVLFGYNMISGCKLRITAAVKCQPLTQALLDLLKGQSFPEYVASFGNSQAENVHDWVPIIHLQNSEQSPCQIPVSLEIEVKWTKYGSLVNPQARIVNVTATTTTTTLKQLPSGRERTIPILSSVVFTDISSPAEPGYKAWPTINAKLPFDFFFPFV</sequence>